<dbReference type="PROSITE" id="PS51257">
    <property type="entry name" value="PROKAR_LIPOPROTEIN"/>
    <property type="match status" value="1"/>
</dbReference>
<dbReference type="EMBL" id="JALPRF010000002">
    <property type="protein sequence ID" value="MCK8492411.1"/>
    <property type="molecule type" value="Genomic_DNA"/>
</dbReference>
<evidence type="ECO:0000256" key="2">
    <source>
        <dbReference type="SAM" id="SignalP"/>
    </source>
</evidence>
<accession>A0ABT0HJV1</accession>
<proteinExistence type="predicted"/>
<gene>
    <name evidence="3" type="ORF">M0L20_11160</name>
</gene>
<protein>
    <submittedName>
        <fullName evidence="3">Uncharacterized protein</fullName>
    </submittedName>
</protein>
<keyword evidence="2" id="KW-0732">Signal</keyword>
<dbReference type="RefSeq" id="WP_248477019.1">
    <property type="nucleotide sequence ID" value="NZ_JALPRF010000002.1"/>
</dbReference>
<organism evidence="3 4">
    <name type="scientific">Spirosoma liriopis</name>
    <dbReference type="NCBI Taxonomy" id="2937440"/>
    <lineage>
        <taxon>Bacteria</taxon>
        <taxon>Pseudomonadati</taxon>
        <taxon>Bacteroidota</taxon>
        <taxon>Cytophagia</taxon>
        <taxon>Cytophagales</taxon>
        <taxon>Cytophagaceae</taxon>
        <taxon>Spirosoma</taxon>
    </lineage>
</organism>
<feature type="chain" id="PRO_5047489568" evidence="2">
    <location>
        <begin position="31"/>
        <end position="102"/>
    </location>
</feature>
<reference evidence="3 4" key="1">
    <citation type="submission" date="2022-04" db="EMBL/GenBank/DDBJ databases">
        <title>Spirosoma sp. strain RP8 genome sequencing and assembly.</title>
        <authorList>
            <person name="Jung Y."/>
        </authorList>
    </citation>
    <scope>NUCLEOTIDE SEQUENCE [LARGE SCALE GENOMIC DNA]</scope>
    <source>
        <strain evidence="3 4">RP8</strain>
    </source>
</reference>
<sequence length="102" mass="11351">MRTNLTRKVTNCVAILSLVACPFVPSVVKAMPAQGGLRTVTETEKLAKTPVLARNTTAKTETTPTTTTSKEPQHDKKTISRCWKRLMNMVREVNQAHKNTDK</sequence>
<keyword evidence="4" id="KW-1185">Reference proteome</keyword>
<comment type="caution">
    <text evidence="3">The sequence shown here is derived from an EMBL/GenBank/DDBJ whole genome shotgun (WGS) entry which is preliminary data.</text>
</comment>
<evidence type="ECO:0000313" key="3">
    <source>
        <dbReference type="EMBL" id="MCK8492411.1"/>
    </source>
</evidence>
<feature type="compositionally biased region" description="Low complexity" evidence="1">
    <location>
        <begin position="56"/>
        <end position="68"/>
    </location>
</feature>
<evidence type="ECO:0000256" key="1">
    <source>
        <dbReference type="SAM" id="MobiDB-lite"/>
    </source>
</evidence>
<name>A0ABT0HJV1_9BACT</name>
<feature type="signal peptide" evidence="2">
    <location>
        <begin position="1"/>
        <end position="30"/>
    </location>
</feature>
<evidence type="ECO:0000313" key="4">
    <source>
        <dbReference type="Proteomes" id="UP001202180"/>
    </source>
</evidence>
<dbReference type="Proteomes" id="UP001202180">
    <property type="component" value="Unassembled WGS sequence"/>
</dbReference>
<feature type="region of interest" description="Disordered" evidence="1">
    <location>
        <begin position="46"/>
        <end position="80"/>
    </location>
</feature>